<organism evidence="1 2">
    <name type="scientific">Neiella holothuriorum</name>
    <dbReference type="NCBI Taxonomy" id="2870530"/>
    <lineage>
        <taxon>Bacteria</taxon>
        <taxon>Pseudomonadati</taxon>
        <taxon>Pseudomonadota</taxon>
        <taxon>Gammaproteobacteria</taxon>
        <taxon>Alteromonadales</taxon>
        <taxon>Echinimonadaceae</taxon>
        <taxon>Neiella</taxon>
    </lineage>
</organism>
<name>A0ABS7EG70_9GAMM</name>
<evidence type="ECO:0000313" key="2">
    <source>
        <dbReference type="Proteomes" id="UP001166251"/>
    </source>
</evidence>
<proteinExistence type="predicted"/>
<keyword evidence="2" id="KW-1185">Reference proteome</keyword>
<dbReference type="Proteomes" id="UP001166251">
    <property type="component" value="Unassembled WGS sequence"/>
</dbReference>
<protein>
    <submittedName>
        <fullName evidence="1">Uncharacterized protein</fullName>
    </submittedName>
</protein>
<gene>
    <name evidence="1" type="ORF">K0504_09820</name>
</gene>
<comment type="caution">
    <text evidence="1">The sequence shown here is derived from an EMBL/GenBank/DDBJ whole genome shotgun (WGS) entry which is preliminary data.</text>
</comment>
<accession>A0ABS7EG70</accession>
<reference evidence="1" key="1">
    <citation type="submission" date="2021-07" db="EMBL/GenBank/DDBJ databases">
        <title>Neiella marina sp. nov., isolated from the intestinal content of sea cucumber Apostichopus japonicus.</title>
        <authorList>
            <person name="Bai X."/>
        </authorList>
    </citation>
    <scope>NUCLEOTIDE SEQUENCE</scope>
    <source>
        <strain evidence="1">126</strain>
    </source>
</reference>
<dbReference type="EMBL" id="JAHZSS010000010">
    <property type="protein sequence ID" value="MBW8191334.1"/>
    <property type="molecule type" value="Genomic_DNA"/>
</dbReference>
<evidence type="ECO:0000313" key="1">
    <source>
        <dbReference type="EMBL" id="MBW8191334.1"/>
    </source>
</evidence>
<sequence length="376" mass="41416">MVMLRKVLMSRKSRSREQLYAITMQQENYGNSLLVETASGSANSRLKKGAKKQQRRRLQAEAAVESLIGEKTAQGYELIEDYAPTQGPKSLSQVVLAQHSAVEYDMTDVLFGSFDRHSITPLPKGVRLVVDADLHRASVEARTQTGQRFDLPKKITDQLLSCLKPIQLESVFIDAVFSRDTLCVIDLMVANSVNATMNKLQRDAFLSEYIQGVDKITLLPSLTQQAAVQYLTEGGIVASVLSPVSLLISENAAGYCQGEQPAQSPKYWRLDWASTVNMVVLKICGDLVQLGCKDGNGRMNAIALLPSHGASYQLFDVVSVAVNIADGKIEDYMQICGVNNIDAEECSLPEHQVNLECVSDINQPLDNDAAENWSDW</sequence>
<dbReference type="RefSeq" id="WP_220104017.1">
    <property type="nucleotide sequence ID" value="NZ_JAHZSS010000010.1"/>
</dbReference>